<reference evidence="6" key="2">
    <citation type="submission" date="2019-10" db="EMBL/GenBank/DDBJ databases">
        <title>Conservation and host-specific expression of non-tandemly repeated heterogenous ribosome RNA gene in arbuscular mycorrhizal fungi.</title>
        <authorList>
            <person name="Maeda T."/>
            <person name="Kobayashi Y."/>
            <person name="Nakagawa T."/>
            <person name="Ezawa T."/>
            <person name="Yamaguchi K."/>
            <person name="Bino T."/>
            <person name="Nishimoto Y."/>
            <person name="Shigenobu S."/>
            <person name="Kawaguchi M."/>
        </authorList>
    </citation>
    <scope>NUCLEOTIDE SEQUENCE</scope>
    <source>
        <strain evidence="6">HR1</strain>
    </source>
</reference>
<dbReference type="InterPro" id="IPR050271">
    <property type="entry name" value="UDP-glycosyltransferase"/>
</dbReference>
<evidence type="ECO:0000256" key="4">
    <source>
        <dbReference type="SAM" id="Phobius"/>
    </source>
</evidence>
<gene>
    <name evidence="6" type="ORF">RCL2_000812200</name>
    <name evidence="5" type="ORF">RclHR1_05510011</name>
</gene>
<keyword evidence="4" id="KW-0472">Membrane</keyword>
<dbReference type="AlphaFoldDB" id="A0A2Z6S4N5"/>
<dbReference type="EMBL" id="BLAL01000053">
    <property type="protein sequence ID" value="GES80861.1"/>
    <property type="molecule type" value="Genomic_DNA"/>
</dbReference>
<evidence type="ECO:0000313" key="6">
    <source>
        <dbReference type="EMBL" id="GES80861.1"/>
    </source>
</evidence>
<keyword evidence="1 3" id="KW-0328">Glycosyltransferase</keyword>
<dbReference type="STRING" id="94130.A0A2Z6S4N5"/>
<dbReference type="InterPro" id="IPR035595">
    <property type="entry name" value="UDP_glycos_trans_CS"/>
</dbReference>
<dbReference type="InterPro" id="IPR002213">
    <property type="entry name" value="UDP_glucos_trans"/>
</dbReference>
<organism evidence="5 7">
    <name type="scientific">Rhizophagus clarus</name>
    <dbReference type="NCBI Taxonomy" id="94130"/>
    <lineage>
        <taxon>Eukaryota</taxon>
        <taxon>Fungi</taxon>
        <taxon>Fungi incertae sedis</taxon>
        <taxon>Mucoromycota</taxon>
        <taxon>Glomeromycotina</taxon>
        <taxon>Glomeromycetes</taxon>
        <taxon>Glomerales</taxon>
        <taxon>Glomeraceae</taxon>
        <taxon>Rhizophagus</taxon>
    </lineage>
</organism>
<dbReference type="EMBL" id="BEXD01003928">
    <property type="protein sequence ID" value="GBC04110.1"/>
    <property type="molecule type" value="Genomic_DNA"/>
</dbReference>
<comment type="caution">
    <text evidence="5">The sequence shown here is derived from an EMBL/GenBank/DDBJ whole genome shotgun (WGS) entry which is preliminary data.</text>
</comment>
<dbReference type="Gene3D" id="3.40.50.2000">
    <property type="entry name" value="Glycogen Phosphorylase B"/>
    <property type="match status" value="1"/>
</dbReference>
<evidence type="ECO:0000313" key="5">
    <source>
        <dbReference type="EMBL" id="GBC04110.1"/>
    </source>
</evidence>
<dbReference type="OrthoDB" id="5835829at2759"/>
<evidence type="ECO:0000256" key="3">
    <source>
        <dbReference type="RuleBase" id="RU003718"/>
    </source>
</evidence>
<name>A0A2Z6S4N5_9GLOM</name>
<dbReference type="Proteomes" id="UP000615446">
    <property type="component" value="Unassembled WGS sequence"/>
</dbReference>
<protein>
    <submittedName>
        <fullName evidence="6">Glycosyltransferase family 1 protein</fullName>
    </submittedName>
</protein>
<dbReference type="PANTHER" id="PTHR48043">
    <property type="entry name" value="EG:EG0003.4 PROTEIN-RELATED"/>
    <property type="match status" value="1"/>
</dbReference>
<dbReference type="Proteomes" id="UP000247702">
    <property type="component" value="Unassembled WGS sequence"/>
</dbReference>
<dbReference type="GO" id="GO:0008194">
    <property type="term" value="F:UDP-glycosyltransferase activity"/>
    <property type="evidence" value="ECO:0007669"/>
    <property type="project" value="InterPro"/>
</dbReference>
<keyword evidence="4" id="KW-1133">Transmembrane helix</keyword>
<accession>A0A2Z6S4N5</accession>
<reference evidence="5 7" key="1">
    <citation type="submission" date="2017-11" db="EMBL/GenBank/DDBJ databases">
        <title>The genome of Rhizophagus clarus HR1 reveals common genetic basis of auxotrophy among arbuscular mycorrhizal fungi.</title>
        <authorList>
            <person name="Kobayashi Y."/>
        </authorList>
    </citation>
    <scope>NUCLEOTIDE SEQUENCE [LARGE SCALE GENOMIC DNA]</scope>
    <source>
        <strain evidence="5 7">HR1</strain>
    </source>
</reference>
<proteinExistence type="inferred from homology"/>
<dbReference type="Pfam" id="PF00201">
    <property type="entry name" value="UDPGT"/>
    <property type="match status" value="1"/>
</dbReference>
<dbReference type="PROSITE" id="PS00375">
    <property type="entry name" value="UDPGT"/>
    <property type="match status" value="1"/>
</dbReference>
<feature type="transmembrane region" description="Helical" evidence="4">
    <location>
        <begin position="164"/>
        <end position="183"/>
    </location>
</feature>
<comment type="similarity">
    <text evidence="3">Belongs to the UDP-glycosyltransferase family.</text>
</comment>
<dbReference type="SUPFAM" id="SSF53756">
    <property type="entry name" value="UDP-Glycosyltransferase/glycogen phosphorylase"/>
    <property type="match status" value="1"/>
</dbReference>
<keyword evidence="7" id="KW-1185">Reference proteome</keyword>
<keyword evidence="2 3" id="KW-0808">Transferase</keyword>
<evidence type="ECO:0000256" key="1">
    <source>
        <dbReference type="ARBA" id="ARBA00022676"/>
    </source>
</evidence>
<sequence length="217" mass="24577">MQTLPLLNNKHPHIHIAKFAPQFAVLNHVNTKLFFSHGGAGSAHESLYTGTPMLVLPFGGDQMGNAQKLKSAGVVLTLDKLSLGVNDILNKMSMLLKDKKIKKNLKRLEVSTKINSKRKYKAADLIEYILHSSGLEEYVNDDFLKEWAPVGPRMGFIKANNLDVYYGVMLGIVLIGGITFKLFSYPSNPSSVKLKSKKKHKYYYYYLCFRERDTFNK</sequence>
<evidence type="ECO:0000256" key="2">
    <source>
        <dbReference type="ARBA" id="ARBA00022679"/>
    </source>
</evidence>
<evidence type="ECO:0000313" key="7">
    <source>
        <dbReference type="Proteomes" id="UP000247702"/>
    </source>
</evidence>
<dbReference type="PANTHER" id="PTHR48043:SF145">
    <property type="entry name" value="FI06409P-RELATED"/>
    <property type="match status" value="1"/>
</dbReference>
<keyword evidence="4" id="KW-0812">Transmembrane</keyword>